<keyword evidence="1" id="KW-0472">Membrane</keyword>
<accession>A0A4Z2JIT3</accession>
<organism evidence="2 3">
    <name type="scientific">Liparis tanakae</name>
    <name type="common">Tanaka's snailfish</name>
    <dbReference type="NCBI Taxonomy" id="230148"/>
    <lineage>
        <taxon>Eukaryota</taxon>
        <taxon>Metazoa</taxon>
        <taxon>Chordata</taxon>
        <taxon>Craniata</taxon>
        <taxon>Vertebrata</taxon>
        <taxon>Euteleostomi</taxon>
        <taxon>Actinopterygii</taxon>
        <taxon>Neopterygii</taxon>
        <taxon>Teleostei</taxon>
        <taxon>Neoteleostei</taxon>
        <taxon>Acanthomorphata</taxon>
        <taxon>Eupercaria</taxon>
        <taxon>Perciformes</taxon>
        <taxon>Cottioidei</taxon>
        <taxon>Cottales</taxon>
        <taxon>Liparidae</taxon>
        <taxon>Liparis</taxon>
    </lineage>
</organism>
<name>A0A4Z2JIT3_9TELE</name>
<keyword evidence="1" id="KW-1133">Transmembrane helix</keyword>
<dbReference type="Proteomes" id="UP000314294">
    <property type="component" value="Unassembled WGS sequence"/>
</dbReference>
<comment type="caution">
    <text evidence="2">The sequence shown here is derived from an EMBL/GenBank/DDBJ whole genome shotgun (WGS) entry which is preliminary data.</text>
</comment>
<proteinExistence type="predicted"/>
<evidence type="ECO:0000313" key="2">
    <source>
        <dbReference type="EMBL" id="TNN89733.1"/>
    </source>
</evidence>
<keyword evidence="3" id="KW-1185">Reference proteome</keyword>
<protein>
    <submittedName>
        <fullName evidence="2">Uncharacterized protein</fullName>
    </submittedName>
</protein>
<gene>
    <name evidence="2" type="ORF">EYF80_000336</name>
</gene>
<evidence type="ECO:0000256" key="1">
    <source>
        <dbReference type="SAM" id="Phobius"/>
    </source>
</evidence>
<feature type="transmembrane region" description="Helical" evidence="1">
    <location>
        <begin position="177"/>
        <end position="196"/>
    </location>
</feature>
<dbReference type="AlphaFoldDB" id="A0A4Z2JIT3"/>
<keyword evidence="1" id="KW-0812">Transmembrane</keyword>
<dbReference type="EMBL" id="SRLO01000001">
    <property type="protein sequence ID" value="TNN89733.1"/>
    <property type="molecule type" value="Genomic_DNA"/>
</dbReference>
<sequence length="246" mass="26053">MCSERSFFKLKLAQLMESRWRVCRAESKQNLQEERDRDTGARASAGLIRIAGAVPFASFGAASELLGGSGALLAAAAHVATFADCLAFTLPLTSSRGGGVPLWRTAGQLGTLVSLEKPLSPACRGPCCVLGRGRGRGSTLGSFFSGSPMSVWSSACDFPFCRWSRTFCAVCLRGRGLLGGGAVFSLAFSFFFFLAARCCCSSCSRSSSFWSAASSSCCRCRRCSSSSICCSSRSRASISRRAFSST</sequence>
<dbReference type="OrthoDB" id="10044608at2759"/>
<reference evidence="2 3" key="1">
    <citation type="submission" date="2019-03" db="EMBL/GenBank/DDBJ databases">
        <title>First draft genome of Liparis tanakae, snailfish: a comprehensive survey of snailfish specific genes.</title>
        <authorList>
            <person name="Kim W."/>
            <person name="Song I."/>
            <person name="Jeong J.-H."/>
            <person name="Kim D."/>
            <person name="Kim S."/>
            <person name="Ryu S."/>
            <person name="Song J.Y."/>
            <person name="Lee S.K."/>
        </authorList>
    </citation>
    <scope>NUCLEOTIDE SEQUENCE [LARGE SCALE GENOMIC DNA]</scope>
    <source>
        <tissue evidence="2">Muscle</tissue>
    </source>
</reference>
<evidence type="ECO:0000313" key="3">
    <source>
        <dbReference type="Proteomes" id="UP000314294"/>
    </source>
</evidence>